<evidence type="ECO:0000313" key="2">
    <source>
        <dbReference type="EMBL" id="KAJ1101031.1"/>
    </source>
</evidence>
<accession>A0AAV7MB91</accession>
<gene>
    <name evidence="2" type="ORF">NDU88_006105</name>
</gene>
<dbReference type="EMBL" id="JANPWB010000014">
    <property type="protein sequence ID" value="KAJ1101031.1"/>
    <property type="molecule type" value="Genomic_DNA"/>
</dbReference>
<feature type="signal peptide" evidence="1">
    <location>
        <begin position="1"/>
        <end position="17"/>
    </location>
</feature>
<keyword evidence="1" id="KW-0732">Signal</keyword>
<evidence type="ECO:0008006" key="4">
    <source>
        <dbReference type="Google" id="ProtNLM"/>
    </source>
</evidence>
<sequence length="185" mass="20124">MKIGVVFLLVAISGCYGHLQPHGSGTYCHPSSGGGVPHTNCFEYIMKEHVKNVLVALQELFCSCDHCKTGDCSMEEWKRMFDQLKTTMQLSGCALNEMVLGKNPTVEEVAEKVGEFLKKLEGPLRKLLKLLKIEQTLFPPVCHLLGKALDNLANLLGDLPEKLDIGGLLGDGSSVGVLGPGLFRK</sequence>
<organism evidence="2 3">
    <name type="scientific">Pleurodeles waltl</name>
    <name type="common">Iberian ribbed newt</name>
    <dbReference type="NCBI Taxonomy" id="8319"/>
    <lineage>
        <taxon>Eukaryota</taxon>
        <taxon>Metazoa</taxon>
        <taxon>Chordata</taxon>
        <taxon>Craniata</taxon>
        <taxon>Vertebrata</taxon>
        <taxon>Euteleostomi</taxon>
        <taxon>Amphibia</taxon>
        <taxon>Batrachia</taxon>
        <taxon>Caudata</taxon>
        <taxon>Salamandroidea</taxon>
        <taxon>Salamandridae</taxon>
        <taxon>Pleurodelinae</taxon>
        <taxon>Pleurodeles</taxon>
    </lineage>
</organism>
<reference evidence="2" key="1">
    <citation type="journal article" date="2022" name="bioRxiv">
        <title>Sequencing and chromosome-scale assembly of the giantPleurodeles waltlgenome.</title>
        <authorList>
            <person name="Brown T."/>
            <person name="Elewa A."/>
            <person name="Iarovenko S."/>
            <person name="Subramanian E."/>
            <person name="Araus A.J."/>
            <person name="Petzold A."/>
            <person name="Susuki M."/>
            <person name="Suzuki K.-i.T."/>
            <person name="Hayashi T."/>
            <person name="Toyoda A."/>
            <person name="Oliveira C."/>
            <person name="Osipova E."/>
            <person name="Leigh N.D."/>
            <person name="Simon A."/>
            <person name="Yun M.H."/>
        </authorList>
    </citation>
    <scope>NUCLEOTIDE SEQUENCE</scope>
    <source>
        <strain evidence="2">20211129_DDA</strain>
        <tissue evidence="2">Liver</tissue>
    </source>
</reference>
<feature type="chain" id="PRO_5043328120" description="Secreted protein" evidence="1">
    <location>
        <begin position="18"/>
        <end position="185"/>
    </location>
</feature>
<dbReference type="Proteomes" id="UP001066276">
    <property type="component" value="Chromosome 10"/>
</dbReference>
<dbReference type="PROSITE" id="PS51257">
    <property type="entry name" value="PROKAR_LIPOPROTEIN"/>
    <property type="match status" value="1"/>
</dbReference>
<keyword evidence="3" id="KW-1185">Reference proteome</keyword>
<dbReference type="AlphaFoldDB" id="A0AAV7MB91"/>
<evidence type="ECO:0000256" key="1">
    <source>
        <dbReference type="SAM" id="SignalP"/>
    </source>
</evidence>
<comment type="caution">
    <text evidence="2">The sequence shown here is derived from an EMBL/GenBank/DDBJ whole genome shotgun (WGS) entry which is preliminary data.</text>
</comment>
<protein>
    <recommendedName>
        <fullName evidence="4">Secreted protein</fullName>
    </recommendedName>
</protein>
<name>A0AAV7MB91_PLEWA</name>
<proteinExistence type="predicted"/>
<evidence type="ECO:0000313" key="3">
    <source>
        <dbReference type="Proteomes" id="UP001066276"/>
    </source>
</evidence>